<reference evidence="5 6" key="1">
    <citation type="submission" date="2019-02" db="EMBL/GenBank/DDBJ databases">
        <title>Shewanella sp. D4-2 isolated from Dokdo Island.</title>
        <authorList>
            <person name="Baek K."/>
        </authorList>
    </citation>
    <scope>NUCLEOTIDE SEQUENCE [LARGE SCALE GENOMIC DNA]</scope>
    <source>
        <strain evidence="5 6">D4-2</strain>
    </source>
</reference>
<dbReference type="UniPathway" id="UPA01057">
    <property type="reaction ID" value="UER00900"/>
</dbReference>
<dbReference type="InterPro" id="IPR022485">
    <property type="entry name" value="SHCHC_synthase_MenH"/>
</dbReference>
<dbReference type="PRINTS" id="PR00111">
    <property type="entry name" value="ABHYDROLASE"/>
</dbReference>
<name>A0A411PMV8_9GAMM</name>
<dbReference type="Gene3D" id="3.40.50.1820">
    <property type="entry name" value="alpha/beta hydrolase"/>
    <property type="match status" value="1"/>
</dbReference>
<dbReference type="GO" id="GO:0070205">
    <property type="term" value="F:2-succinyl-6-hydroxy-2,4-cyclohexadiene-1-carboxylate synthase activity"/>
    <property type="evidence" value="ECO:0007669"/>
    <property type="project" value="UniProtKB-UniRule"/>
</dbReference>
<organism evidence="5 6">
    <name type="scientific">Shewanella maritima</name>
    <dbReference type="NCBI Taxonomy" id="2520507"/>
    <lineage>
        <taxon>Bacteria</taxon>
        <taxon>Pseudomonadati</taxon>
        <taxon>Pseudomonadota</taxon>
        <taxon>Gammaproteobacteria</taxon>
        <taxon>Alteromonadales</taxon>
        <taxon>Shewanellaceae</taxon>
        <taxon>Shewanella</taxon>
    </lineage>
</organism>
<dbReference type="Proteomes" id="UP000291106">
    <property type="component" value="Chromosome"/>
</dbReference>
<keyword evidence="2 3" id="KW-0456">Lyase</keyword>
<dbReference type="OrthoDB" id="9808398at2"/>
<feature type="domain" description="AB hydrolase-1" evidence="4">
    <location>
        <begin position="15"/>
        <end position="239"/>
    </location>
</feature>
<evidence type="ECO:0000313" key="5">
    <source>
        <dbReference type="EMBL" id="QBF84849.1"/>
    </source>
</evidence>
<comment type="subunit">
    <text evidence="3">Monomer.</text>
</comment>
<comment type="pathway">
    <text evidence="3">Quinol/quinone metabolism; menaquinone biosynthesis.</text>
</comment>
<protein>
    <recommendedName>
        <fullName evidence="3">Putative 2-succinyl-6-hydroxy-2,4-cyclohexadiene-1-carboxylate synthase</fullName>
        <shortName evidence="3">SHCHC synthase</shortName>
        <ecNumber evidence="3">4.2.99.20</ecNumber>
    </recommendedName>
</protein>
<dbReference type="UniPathway" id="UPA00079"/>
<sequence length="256" mass="28807">MVRVSRFGELHLPKLVLVHGFLGAKEDWLACMPILSQQFHCICVDLPGHGQSRAQLPTPGLEAAAQAIIATLSSLQCHQFHLVGYSLGGRIALHIAKLFPHKLLSLTLESAHPGLTDDKQRDERLNADKQWAEKLQRLPIAQFLQLWYQQGVFSDLTEDEVAKLIAKRSNNNNQALLNCYLATSLGHQQDCRNVISQLKQPCHIIVGQHDQKFSKLAKQWQTEQPLNVISVEHAGHNIHSLQPQLFSQQLLKLLNK</sequence>
<evidence type="ECO:0000313" key="6">
    <source>
        <dbReference type="Proteomes" id="UP000291106"/>
    </source>
</evidence>
<dbReference type="GO" id="GO:0009234">
    <property type="term" value="P:menaquinone biosynthetic process"/>
    <property type="evidence" value="ECO:0007669"/>
    <property type="project" value="UniProtKB-UniRule"/>
</dbReference>
<comment type="similarity">
    <text evidence="3">Belongs to the AB hydrolase superfamily. MenH family.</text>
</comment>
<keyword evidence="1 3" id="KW-0474">Menaquinone biosynthesis</keyword>
<dbReference type="AlphaFoldDB" id="A0A411PMV8"/>
<dbReference type="InterPro" id="IPR000073">
    <property type="entry name" value="AB_hydrolase_1"/>
</dbReference>
<dbReference type="PANTHER" id="PTHR42916">
    <property type="entry name" value="2-SUCCINYL-5-ENOLPYRUVYL-6-HYDROXY-3-CYCLOHEXENE-1-CARBOXYLATE SYNTHASE"/>
    <property type="match status" value="1"/>
</dbReference>
<dbReference type="KEGG" id="smai:EXU30_08530"/>
<comment type="catalytic activity">
    <reaction evidence="3">
        <text>5-enolpyruvoyl-6-hydroxy-2-succinyl-cyclohex-3-ene-1-carboxylate = (1R,6R)-6-hydroxy-2-succinyl-cyclohexa-2,4-diene-1-carboxylate + pyruvate</text>
        <dbReference type="Rhea" id="RHEA:25597"/>
        <dbReference type="ChEBI" id="CHEBI:15361"/>
        <dbReference type="ChEBI" id="CHEBI:58689"/>
        <dbReference type="ChEBI" id="CHEBI:58818"/>
        <dbReference type="EC" id="4.2.99.20"/>
    </reaction>
</comment>
<evidence type="ECO:0000256" key="2">
    <source>
        <dbReference type="ARBA" id="ARBA00023239"/>
    </source>
</evidence>
<dbReference type="InterPro" id="IPR029058">
    <property type="entry name" value="AB_hydrolase_fold"/>
</dbReference>
<dbReference type="HAMAP" id="MF_01660">
    <property type="entry name" value="MenH"/>
    <property type="match status" value="1"/>
</dbReference>
<dbReference type="EC" id="4.2.99.20" evidence="3"/>
<dbReference type="PANTHER" id="PTHR42916:SF1">
    <property type="entry name" value="PROTEIN PHYLLO, CHLOROPLASTIC"/>
    <property type="match status" value="1"/>
</dbReference>
<evidence type="ECO:0000259" key="4">
    <source>
        <dbReference type="Pfam" id="PF00561"/>
    </source>
</evidence>
<dbReference type="SUPFAM" id="SSF53474">
    <property type="entry name" value="alpha/beta-Hydrolases"/>
    <property type="match status" value="1"/>
</dbReference>
<evidence type="ECO:0000256" key="3">
    <source>
        <dbReference type="HAMAP-Rule" id="MF_01660"/>
    </source>
</evidence>
<dbReference type="Pfam" id="PF00561">
    <property type="entry name" value="Abhydrolase_1"/>
    <property type="match status" value="1"/>
</dbReference>
<evidence type="ECO:0000256" key="1">
    <source>
        <dbReference type="ARBA" id="ARBA00022428"/>
    </source>
</evidence>
<comment type="pathway">
    <text evidence="3">Quinol/quinone metabolism; 1,4-dihydroxy-2-naphthoate biosynthesis; 1,4-dihydroxy-2-naphthoate from chorismate: step 3/7.</text>
</comment>
<gene>
    <name evidence="3 5" type="primary">menH</name>
    <name evidence="5" type="ORF">EXU30_08530</name>
</gene>
<proteinExistence type="inferred from homology"/>
<comment type="function">
    <text evidence="3">Catalyzes a proton abstraction reaction that results in 2,5-elimination of pyruvate from 2-succinyl-5-enolpyruvyl-6-hydroxy-3-cyclohexene-1-carboxylate (SEPHCHC) and the formation of 2-succinyl-6-hydroxy-2,4-cyclohexadiene-1-carboxylate (SHCHC).</text>
</comment>
<keyword evidence="6" id="KW-1185">Reference proteome</keyword>
<accession>A0A411PMV8</accession>
<dbReference type="EMBL" id="CP036200">
    <property type="protein sequence ID" value="QBF84849.1"/>
    <property type="molecule type" value="Genomic_DNA"/>
</dbReference>
<dbReference type="NCBIfam" id="TIGR03695">
    <property type="entry name" value="menH_SHCHC"/>
    <property type="match status" value="1"/>
</dbReference>